<dbReference type="AlphaFoldDB" id="A0A096AEY2"/>
<reference evidence="2 3" key="1">
    <citation type="submission" date="2014-07" db="EMBL/GenBank/DDBJ databases">
        <authorList>
            <person name="McCorrison J."/>
            <person name="Sanka R."/>
            <person name="Torralba M."/>
            <person name="Gillis M."/>
            <person name="Haft D.H."/>
            <person name="Methe B."/>
            <person name="Sutton G."/>
            <person name="Nelson K.E."/>
        </authorList>
    </citation>
    <scope>NUCLEOTIDE SEQUENCE [LARGE SCALE GENOMIC DNA]</scope>
    <source>
        <strain evidence="2 3">DNF00320</strain>
    </source>
</reference>
<dbReference type="InterPro" id="IPR036104">
    <property type="entry name" value="BFN_sf"/>
</dbReference>
<accession>A0A096AEY2</accession>
<sequence length="184" mass="20996">MDKVKLLYSGITQLVDSSDLYLIVLENMEKTRQIAIVCNEDIERELAKRLVENADTSTCLPEVMCLIHPMMNNLHYEILISGITDGNYKAFLINKDDLSYTPIRVTDAILIALVARLEIYIDEQLFRHQSCAININTERVALPINALNTDMLKSALDKAIASEDYESASYIRDELNRRNNRDKA</sequence>
<protein>
    <submittedName>
        <fullName evidence="2">Excinuclease ABC subunit B</fullName>
    </submittedName>
</protein>
<dbReference type="Gene3D" id="3.10.690.10">
    <property type="entry name" value="Bifunctional nuclease domain"/>
    <property type="match status" value="1"/>
</dbReference>
<evidence type="ECO:0000259" key="1">
    <source>
        <dbReference type="PROSITE" id="PS51658"/>
    </source>
</evidence>
<feature type="domain" description="BFN" evidence="1">
    <location>
        <begin position="3"/>
        <end position="133"/>
    </location>
</feature>
<name>A0A096AEY2_9BACT</name>
<dbReference type="Pfam" id="PF02151">
    <property type="entry name" value="UVR"/>
    <property type="match status" value="1"/>
</dbReference>
<gene>
    <name evidence="2" type="ORF">HMPREF0647_03885</name>
</gene>
<comment type="caution">
    <text evidence="2">The sequence shown here is derived from an EMBL/GenBank/DDBJ whole genome shotgun (WGS) entry which is preliminary data.</text>
</comment>
<dbReference type="PROSITE" id="PS51658">
    <property type="entry name" value="BFN"/>
    <property type="match status" value="1"/>
</dbReference>
<dbReference type="RefSeq" id="WP_036866485.1">
    <property type="nucleotide sequence ID" value="NZ_JRNQ01000019.1"/>
</dbReference>
<evidence type="ECO:0000313" key="2">
    <source>
        <dbReference type="EMBL" id="KGF45096.1"/>
    </source>
</evidence>
<organism evidence="2 3">
    <name type="scientific">Prevotella bivia DNF00320</name>
    <dbReference type="NCBI Taxonomy" id="1401068"/>
    <lineage>
        <taxon>Bacteria</taxon>
        <taxon>Pseudomonadati</taxon>
        <taxon>Bacteroidota</taxon>
        <taxon>Bacteroidia</taxon>
        <taxon>Bacteroidales</taxon>
        <taxon>Prevotellaceae</taxon>
        <taxon>Prevotella</taxon>
    </lineage>
</organism>
<dbReference type="OrthoDB" id="9788698at2"/>
<dbReference type="InterPro" id="IPR001943">
    <property type="entry name" value="UVR_dom"/>
</dbReference>
<dbReference type="SUPFAM" id="SSF103256">
    <property type="entry name" value="Hypothetical protein TM0160"/>
    <property type="match status" value="1"/>
</dbReference>
<proteinExistence type="predicted"/>
<dbReference type="Proteomes" id="UP000029525">
    <property type="component" value="Unassembled WGS sequence"/>
</dbReference>
<evidence type="ECO:0000313" key="3">
    <source>
        <dbReference type="Proteomes" id="UP000029525"/>
    </source>
</evidence>
<dbReference type="EMBL" id="JRNQ01000019">
    <property type="protein sequence ID" value="KGF45096.1"/>
    <property type="molecule type" value="Genomic_DNA"/>
</dbReference>
<dbReference type="Pfam" id="PF02577">
    <property type="entry name" value="BFN_dom"/>
    <property type="match status" value="1"/>
</dbReference>
<dbReference type="GO" id="GO:0004518">
    <property type="term" value="F:nuclease activity"/>
    <property type="evidence" value="ECO:0007669"/>
    <property type="project" value="InterPro"/>
</dbReference>
<dbReference type="InterPro" id="IPR003729">
    <property type="entry name" value="Bi_nuclease_dom"/>
</dbReference>